<sequence length="90" mass="9678">MSVSDLAYPISVLATLLALLLASRPLLRRWQHRLAAPPDALISLRASHMLDRSRRLLLVECDGARLVVLTGGSQDIILPWPGTGGTEAGP</sequence>
<keyword evidence="1" id="KW-0812">Transmembrane</keyword>
<organism evidence="2 3">
    <name type="scientific">Acidomonas methanolica NBRC 104435</name>
    <dbReference type="NCBI Taxonomy" id="1231351"/>
    <lineage>
        <taxon>Bacteria</taxon>
        <taxon>Pseudomonadati</taxon>
        <taxon>Pseudomonadota</taxon>
        <taxon>Alphaproteobacteria</taxon>
        <taxon>Acetobacterales</taxon>
        <taxon>Acetobacteraceae</taxon>
        <taxon>Acidomonas</taxon>
    </lineage>
</organism>
<proteinExistence type="predicted"/>
<evidence type="ECO:0000313" key="2">
    <source>
        <dbReference type="EMBL" id="GAJ28960.1"/>
    </source>
</evidence>
<gene>
    <name evidence="2" type="ORF">Amme_040_032</name>
</gene>
<reference evidence="3" key="1">
    <citation type="journal article" date="2014" name="FEMS Microbiol. Lett.">
        <title>Draft Genomic DNA Sequence of the Facultatively Methylotrophic Bacterium Acidomonas methanolica type strain MB58.</title>
        <authorList>
            <person name="Higashiura N."/>
            <person name="Hadano H."/>
            <person name="Hirakawa H."/>
            <person name="Matsutani M."/>
            <person name="Takabe S."/>
            <person name="Matsushita K."/>
            <person name="Azuma Y."/>
        </authorList>
    </citation>
    <scope>NUCLEOTIDE SEQUENCE [LARGE SCALE GENOMIC DNA]</scope>
    <source>
        <strain evidence="3">MB58</strain>
    </source>
</reference>
<keyword evidence="1" id="KW-0472">Membrane</keyword>
<name>A0A023D5A1_ACIMT</name>
<reference evidence="2 3" key="2">
    <citation type="journal article" date="2014" name="FEMS Microbiol. Lett.">
        <title>Draft genomic DNA sequence of the facultatively methylotrophic bacterium Acidomonas methanolica type strain MB58.</title>
        <authorList>
            <person name="Higashiura N."/>
            <person name="Hadano H."/>
            <person name="Hirakawa H."/>
            <person name="Matsutani M."/>
            <person name="Takabe S."/>
            <person name="Matsushita K."/>
            <person name="Azuma Y."/>
        </authorList>
    </citation>
    <scope>NUCLEOTIDE SEQUENCE [LARGE SCALE GENOMIC DNA]</scope>
    <source>
        <strain evidence="2 3">MB58</strain>
    </source>
</reference>
<dbReference type="Proteomes" id="UP000019760">
    <property type="component" value="Unassembled WGS sequence"/>
</dbReference>
<feature type="transmembrane region" description="Helical" evidence="1">
    <location>
        <begin position="6"/>
        <end position="23"/>
    </location>
</feature>
<evidence type="ECO:0000256" key="1">
    <source>
        <dbReference type="SAM" id="Phobius"/>
    </source>
</evidence>
<evidence type="ECO:0008006" key="4">
    <source>
        <dbReference type="Google" id="ProtNLM"/>
    </source>
</evidence>
<keyword evidence="1" id="KW-1133">Transmembrane helix</keyword>
<dbReference type="RefSeq" id="WP_042058177.1">
    <property type="nucleotide sequence ID" value="NZ_BAND01000040.1"/>
</dbReference>
<dbReference type="EMBL" id="BAND01000040">
    <property type="protein sequence ID" value="GAJ28960.1"/>
    <property type="molecule type" value="Genomic_DNA"/>
</dbReference>
<dbReference type="AlphaFoldDB" id="A0A023D5A1"/>
<protein>
    <recommendedName>
        <fullName evidence="4">Flagellar biosynthesis protein FliO</fullName>
    </recommendedName>
</protein>
<keyword evidence="3" id="KW-1185">Reference proteome</keyword>
<accession>A0A023D5A1</accession>
<evidence type="ECO:0000313" key="3">
    <source>
        <dbReference type="Proteomes" id="UP000019760"/>
    </source>
</evidence>
<comment type="caution">
    <text evidence="2">The sequence shown here is derived from an EMBL/GenBank/DDBJ whole genome shotgun (WGS) entry which is preliminary data.</text>
</comment>